<sequence length="46" mass="5314">MPITSLLCRIYCNLAAGYHDYFNTLTGFRRPRKRDIDELAAVILPD</sequence>
<proteinExistence type="predicted"/>
<dbReference type="AlphaFoldDB" id="U4LWZ5"/>
<name>U4LWZ5_PYROM</name>
<protein>
    <submittedName>
        <fullName evidence="1">Uncharacterized protein</fullName>
    </submittedName>
</protein>
<accession>U4LWZ5</accession>
<keyword evidence="2" id="KW-1185">Reference proteome</keyword>
<organism evidence="1 2">
    <name type="scientific">Pyronema omphalodes (strain CBS 100304)</name>
    <name type="common">Pyronema confluens</name>
    <dbReference type="NCBI Taxonomy" id="1076935"/>
    <lineage>
        <taxon>Eukaryota</taxon>
        <taxon>Fungi</taxon>
        <taxon>Dikarya</taxon>
        <taxon>Ascomycota</taxon>
        <taxon>Pezizomycotina</taxon>
        <taxon>Pezizomycetes</taxon>
        <taxon>Pezizales</taxon>
        <taxon>Pyronemataceae</taxon>
        <taxon>Pyronema</taxon>
    </lineage>
</organism>
<dbReference type="EMBL" id="HF936305">
    <property type="protein sequence ID" value="CCX34158.1"/>
    <property type="molecule type" value="Genomic_DNA"/>
</dbReference>
<evidence type="ECO:0000313" key="1">
    <source>
        <dbReference type="EMBL" id="CCX34158.1"/>
    </source>
</evidence>
<gene>
    <name evidence="1" type="ORF">PCON_02658</name>
</gene>
<reference evidence="1 2" key="1">
    <citation type="journal article" date="2013" name="PLoS Genet.">
        <title>The genome and development-dependent transcriptomes of Pyronema confluens: a window into fungal evolution.</title>
        <authorList>
            <person name="Traeger S."/>
            <person name="Altegoer F."/>
            <person name="Freitag M."/>
            <person name="Gabaldon T."/>
            <person name="Kempken F."/>
            <person name="Kumar A."/>
            <person name="Marcet-Houben M."/>
            <person name="Poggeler S."/>
            <person name="Stajich J.E."/>
            <person name="Nowrousian M."/>
        </authorList>
    </citation>
    <scope>NUCLEOTIDE SEQUENCE [LARGE SCALE GENOMIC DNA]</scope>
    <source>
        <strain evidence="2">CBS 100304</strain>
        <tissue evidence="1">Vegetative mycelium</tissue>
    </source>
</reference>
<dbReference type="Proteomes" id="UP000018144">
    <property type="component" value="Unassembled WGS sequence"/>
</dbReference>
<evidence type="ECO:0000313" key="2">
    <source>
        <dbReference type="Proteomes" id="UP000018144"/>
    </source>
</evidence>